<protein>
    <submittedName>
        <fullName evidence="1">Isocitrate lyase/PEP mutase family protein</fullName>
    </submittedName>
</protein>
<dbReference type="InterPro" id="IPR039556">
    <property type="entry name" value="ICL/PEPM"/>
</dbReference>
<dbReference type="InterPro" id="IPR040442">
    <property type="entry name" value="Pyrv_kinase-like_dom_sf"/>
</dbReference>
<dbReference type="SUPFAM" id="SSF51621">
    <property type="entry name" value="Phosphoenolpyruvate/pyruvate domain"/>
    <property type="match status" value="1"/>
</dbReference>
<proteinExistence type="predicted"/>
<dbReference type="Pfam" id="PF13714">
    <property type="entry name" value="PEP_mutase"/>
    <property type="match status" value="1"/>
</dbReference>
<dbReference type="PANTHER" id="PTHR42905">
    <property type="entry name" value="PHOSPHOENOLPYRUVATE CARBOXYLASE"/>
    <property type="match status" value="1"/>
</dbReference>
<accession>A0ABU8RQ33</accession>
<dbReference type="InterPro" id="IPR015813">
    <property type="entry name" value="Pyrv/PenolPyrv_kinase-like_dom"/>
</dbReference>
<sequence length="304" mass="32098">MSAGARFRALMAQHACLVMPGCYDALSARLAEHAGFEALAISGFGVEAALLGRPDIGLLTLSELVDQARRITGAVDLPITCDGETGFGGVHNVARLVREMEDAGIAGIQIEDQQGPKRCPAIEGRSVVSVEEQLARLGAALAARRDSDFMIIARSDADVLGFDALIERCNRYLAAGADLAMPICFLVDGRPITALSPDDQMEVYARLAGAIDGPVKGVLIPDGYTAADMAAIGYRVLGLTGGPIEAAVNALYRSFVELRRSGSEAAYRALVPPEITAPGGIMKLLGLDAFTEFETRFRNADDAT</sequence>
<dbReference type="CDD" id="cd00377">
    <property type="entry name" value="ICL_PEPM"/>
    <property type="match status" value="1"/>
</dbReference>
<evidence type="ECO:0000313" key="1">
    <source>
        <dbReference type="EMBL" id="MEJ5975087.1"/>
    </source>
</evidence>
<dbReference type="Proteomes" id="UP001361239">
    <property type="component" value="Unassembled WGS sequence"/>
</dbReference>
<keyword evidence="2" id="KW-1185">Reference proteome</keyword>
<name>A0ABU8RQ33_9SPHN</name>
<gene>
    <name evidence="1" type="ORF">WG901_00440</name>
</gene>
<evidence type="ECO:0000313" key="2">
    <source>
        <dbReference type="Proteomes" id="UP001361239"/>
    </source>
</evidence>
<dbReference type="PANTHER" id="PTHR42905:SF5">
    <property type="entry name" value="CARBOXYVINYL-CARBOXYPHOSPHONATE PHOSPHORYLMUTASE, CHLOROPLASTIC"/>
    <property type="match status" value="1"/>
</dbReference>
<reference evidence="1 2" key="1">
    <citation type="submission" date="2024-03" db="EMBL/GenBank/DDBJ databases">
        <authorList>
            <person name="Jo J.-H."/>
        </authorList>
    </citation>
    <scope>NUCLEOTIDE SEQUENCE [LARGE SCALE GENOMIC DNA]</scope>
    <source>
        <strain evidence="1 2">PS1R-30</strain>
    </source>
</reference>
<organism evidence="1 2">
    <name type="scientific">Novosphingobium anseongense</name>
    <dbReference type="NCBI Taxonomy" id="3133436"/>
    <lineage>
        <taxon>Bacteria</taxon>
        <taxon>Pseudomonadati</taxon>
        <taxon>Pseudomonadota</taxon>
        <taxon>Alphaproteobacteria</taxon>
        <taxon>Sphingomonadales</taxon>
        <taxon>Sphingomonadaceae</taxon>
        <taxon>Novosphingobium</taxon>
    </lineage>
</organism>
<comment type="caution">
    <text evidence="1">The sequence shown here is derived from an EMBL/GenBank/DDBJ whole genome shotgun (WGS) entry which is preliminary data.</text>
</comment>
<dbReference type="Gene3D" id="3.20.20.60">
    <property type="entry name" value="Phosphoenolpyruvate-binding domains"/>
    <property type="match status" value="1"/>
</dbReference>
<dbReference type="EMBL" id="JBBHJZ010000001">
    <property type="protein sequence ID" value="MEJ5975087.1"/>
    <property type="molecule type" value="Genomic_DNA"/>
</dbReference>
<dbReference type="GO" id="GO:0016829">
    <property type="term" value="F:lyase activity"/>
    <property type="evidence" value="ECO:0007669"/>
    <property type="project" value="UniProtKB-KW"/>
</dbReference>
<dbReference type="RefSeq" id="WP_339585060.1">
    <property type="nucleotide sequence ID" value="NZ_JBBHJZ010000001.1"/>
</dbReference>
<keyword evidence="1" id="KW-0456">Lyase</keyword>